<protein>
    <submittedName>
        <fullName evidence="2">Uncharacterized protein</fullName>
    </submittedName>
</protein>
<dbReference type="GeneID" id="84215851"/>
<dbReference type="EMBL" id="CP101873">
    <property type="protein sequence ID" value="WMT07245.1"/>
    <property type="molecule type" value="Genomic_DNA"/>
</dbReference>
<dbReference type="Proteomes" id="UP001224926">
    <property type="component" value="Chromosome"/>
</dbReference>
<keyword evidence="1" id="KW-0472">Membrane</keyword>
<feature type="transmembrane region" description="Helical" evidence="1">
    <location>
        <begin position="152"/>
        <end position="172"/>
    </location>
</feature>
<feature type="transmembrane region" description="Helical" evidence="1">
    <location>
        <begin position="274"/>
        <end position="291"/>
    </location>
</feature>
<evidence type="ECO:0000313" key="3">
    <source>
        <dbReference type="Proteomes" id="UP001224926"/>
    </source>
</evidence>
<gene>
    <name evidence="2" type="ORF">NP511_17880</name>
</gene>
<dbReference type="AlphaFoldDB" id="A0AAF0T0Q1"/>
<keyword evidence="1" id="KW-0812">Transmembrane</keyword>
<dbReference type="RefSeq" id="WP_049966530.1">
    <property type="nucleotide sequence ID" value="NZ_CP101873.1"/>
</dbReference>
<sequence>MIGTLLTDPYLALAIVLRAALYVFWTNPLKDGYHIVRDKSFRHSEELYILVTTILEVYLLVWLTSLIGPAGTTYTIPLADVDISMWSVVLGLLLFGRWLLANQRTLYNSDTDARSTLVRLAGFYTSILFGVGFSVAFVIGTHPDTALLRDLFQYHLTMAFYFLSQFQAILGLTIPQLPRAAVDHTVLLFKNNAGLSLGAGVIGLGAGVATAGLLLPLILVMAVNAGVLFGAFTGILIRNSIGIAGGPLEALLAGPVSYLSSMGLLILGHTFHEFMAIMLVGIGACFVGMGLHKGVRRSVRGAWFVVIGITQIGFAAFLEVWINPPFINWAKGYITLEPRLVPIAGTDQYMAGVLGEMIATVGIVVVTTWMIRWVTYQLEAIV</sequence>
<feature type="transmembrane region" description="Helical" evidence="1">
    <location>
        <begin position="83"/>
        <end position="100"/>
    </location>
</feature>
<reference evidence="2 3" key="1">
    <citation type="submission" date="2022-07" db="EMBL/GenBank/DDBJ databases">
        <title>Two temperate virus in Haloterrigena jeotgali A29.</title>
        <authorList>
            <person name="Deng X."/>
        </authorList>
    </citation>
    <scope>NUCLEOTIDE SEQUENCE [LARGE SCALE GENOMIC DNA]</scope>
    <source>
        <strain evidence="2 3">A29</strain>
    </source>
</reference>
<feature type="transmembrane region" description="Helical" evidence="1">
    <location>
        <begin position="193"/>
        <end position="211"/>
    </location>
</feature>
<keyword evidence="1" id="KW-1133">Transmembrane helix</keyword>
<feature type="transmembrane region" description="Helical" evidence="1">
    <location>
        <begin position="217"/>
        <end position="237"/>
    </location>
</feature>
<accession>A0AAF0T0Q1</accession>
<feature type="transmembrane region" description="Helical" evidence="1">
    <location>
        <begin position="121"/>
        <end position="140"/>
    </location>
</feature>
<evidence type="ECO:0000256" key="1">
    <source>
        <dbReference type="SAM" id="Phobius"/>
    </source>
</evidence>
<feature type="transmembrane region" description="Helical" evidence="1">
    <location>
        <begin position="6"/>
        <end position="26"/>
    </location>
</feature>
<feature type="transmembrane region" description="Helical" evidence="1">
    <location>
        <begin position="303"/>
        <end position="322"/>
    </location>
</feature>
<organism evidence="2 3">
    <name type="scientific">Natrinema thermotolerans</name>
    <dbReference type="NCBI Taxonomy" id="121872"/>
    <lineage>
        <taxon>Archaea</taxon>
        <taxon>Methanobacteriati</taxon>
        <taxon>Methanobacteriota</taxon>
        <taxon>Stenosarchaea group</taxon>
        <taxon>Halobacteria</taxon>
        <taxon>Halobacteriales</taxon>
        <taxon>Natrialbaceae</taxon>
        <taxon>Natrinema</taxon>
    </lineage>
</organism>
<keyword evidence="3" id="KW-1185">Reference proteome</keyword>
<feature type="transmembrane region" description="Helical" evidence="1">
    <location>
        <begin position="47"/>
        <end position="71"/>
    </location>
</feature>
<feature type="transmembrane region" description="Helical" evidence="1">
    <location>
        <begin position="349"/>
        <end position="371"/>
    </location>
</feature>
<name>A0AAF0T0Q1_9EURY</name>
<proteinExistence type="predicted"/>
<evidence type="ECO:0000313" key="2">
    <source>
        <dbReference type="EMBL" id="WMT07245.1"/>
    </source>
</evidence>
<feature type="transmembrane region" description="Helical" evidence="1">
    <location>
        <begin position="249"/>
        <end position="268"/>
    </location>
</feature>
<dbReference type="GeneID" id="39864332"/>